<dbReference type="InterPro" id="IPR012545">
    <property type="entry name" value="DUF1697"/>
</dbReference>
<sequence>MITYIALLRGVNVSGQKKIKMADLEALMVKLGLKDVVTYIQSGNLVFSSEERKLQNLEDKIKKAITNSFGFDVPVLVKTKTELEDILKKSPYSKKEDLEAKRIYYVLLKNAPEGESIANLVQEDYPNELFSISNKCVYLNCLNGAGKAKLTNNIIERKLKVSATTRNHRTMVKLLELADEN</sequence>
<gene>
    <name evidence="1" type="ORF">FEE95_08385</name>
</gene>
<protein>
    <submittedName>
        <fullName evidence="1">DUF1697 domain-containing protein</fullName>
    </submittedName>
</protein>
<proteinExistence type="predicted"/>
<dbReference type="PANTHER" id="PTHR36439:SF1">
    <property type="entry name" value="DUF1697 DOMAIN-CONTAINING PROTEIN"/>
    <property type="match status" value="1"/>
</dbReference>
<evidence type="ECO:0000313" key="2">
    <source>
        <dbReference type="Proteomes" id="UP000310314"/>
    </source>
</evidence>
<evidence type="ECO:0000313" key="1">
    <source>
        <dbReference type="EMBL" id="TMM59429.1"/>
    </source>
</evidence>
<dbReference type="Pfam" id="PF08002">
    <property type="entry name" value="DUF1697"/>
    <property type="match status" value="1"/>
</dbReference>
<dbReference type="SUPFAM" id="SSF160379">
    <property type="entry name" value="SP0830-like"/>
    <property type="match status" value="1"/>
</dbReference>
<comment type="caution">
    <text evidence="1">The sequence shown here is derived from an EMBL/GenBank/DDBJ whole genome shotgun (WGS) entry which is preliminary data.</text>
</comment>
<dbReference type="Gene3D" id="3.30.70.1280">
    <property type="entry name" value="SP0830-like domains"/>
    <property type="match status" value="1"/>
</dbReference>
<dbReference type="PANTHER" id="PTHR36439">
    <property type="entry name" value="BLL4334 PROTEIN"/>
    <property type="match status" value="1"/>
</dbReference>
<dbReference type="Proteomes" id="UP000310314">
    <property type="component" value="Unassembled WGS sequence"/>
</dbReference>
<keyword evidence="2" id="KW-1185">Reference proteome</keyword>
<name>A0A5S3PWN6_9FLAO</name>
<organism evidence="1 2">
    <name type="scientific">Maribacter algarum</name>
    <name type="common">ex Zhang et al. 2020</name>
    <dbReference type="NCBI Taxonomy" id="2578118"/>
    <lineage>
        <taxon>Bacteria</taxon>
        <taxon>Pseudomonadati</taxon>
        <taxon>Bacteroidota</taxon>
        <taxon>Flavobacteriia</taxon>
        <taxon>Flavobacteriales</taxon>
        <taxon>Flavobacteriaceae</taxon>
        <taxon>Maribacter</taxon>
    </lineage>
</organism>
<dbReference type="EMBL" id="VATY01000001">
    <property type="protein sequence ID" value="TMM59429.1"/>
    <property type="molecule type" value="Genomic_DNA"/>
</dbReference>
<reference evidence="1 2" key="1">
    <citation type="submission" date="2019-05" db="EMBL/GenBank/DDBJ databases">
        <authorList>
            <person name="Zhang J.-Y."/>
            <person name="Feg X."/>
            <person name="Du Z.-J."/>
        </authorList>
    </citation>
    <scope>NUCLEOTIDE SEQUENCE [LARGE SCALE GENOMIC DNA]</scope>
    <source>
        <strain evidence="1 2">RZ26</strain>
    </source>
</reference>
<dbReference type="OrthoDB" id="9806494at2"/>
<dbReference type="AlphaFoldDB" id="A0A5S3PWN6"/>
<dbReference type="RefSeq" id="WP_138657418.1">
    <property type="nucleotide sequence ID" value="NZ_VATY01000001.1"/>
</dbReference>
<accession>A0A5S3PWN6</accession>
<dbReference type="PIRSF" id="PIRSF008502">
    <property type="entry name" value="UCP008502"/>
    <property type="match status" value="1"/>
</dbReference>